<evidence type="ECO:0000313" key="1">
    <source>
        <dbReference type="EMBL" id="RHZ53613.1"/>
    </source>
</evidence>
<accession>A0A397GX27</accession>
<reference evidence="1 2" key="1">
    <citation type="submission" date="2018-08" db="EMBL/GenBank/DDBJ databases">
        <title>Genome and evolution of the arbuscular mycorrhizal fungus Diversispora epigaea (formerly Glomus versiforme) and its bacterial endosymbionts.</title>
        <authorList>
            <person name="Sun X."/>
            <person name="Fei Z."/>
            <person name="Harrison M."/>
        </authorList>
    </citation>
    <scope>NUCLEOTIDE SEQUENCE [LARGE SCALE GENOMIC DNA]</scope>
    <source>
        <strain evidence="1 2">IT104</strain>
    </source>
</reference>
<sequence length="85" mass="9974">MSKSPLKYKNNLELSTSQCQITLLPRRRQSKTTKIKNISSASTTNVGDFKLIRISLQRKFLIVIHKDKFCYYGFELKKINTKLMF</sequence>
<gene>
    <name evidence="1" type="ORF">Glove_440g24</name>
</gene>
<dbReference type="EMBL" id="PQFF01000387">
    <property type="protein sequence ID" value="RHZ53613.1"/>
    <property type="molecule type" value="Genomic_DNA"/>
</dbReference>
<dbReference type="AlphaFoldDB" id="A0A397GX27"/>
<name>A0A397GX27_9GLOM</name>
<protein>
    <submittedName>
        <fullName evidence="1">Uncharacterized protein</fullName>
    </submittedName>
</protein>
<proteinExistence type="predicted"/>
<comment type="caution">
    <text evidence="1">The sequence shown here is derived from an EMBL/GenBank/DDBJ whole genome shotgun (WGS) entry which is preliminary data.</text>
</comment>
<dbReference type="Proteomes" id="UP000266861">
    <property type="component" value="Unassembled WGS sequence"/>
</dbReference>
<keyword evidence="2" id="KW-1185">Reference proteome</keyword>
<evidence type="ECO:0000313" key="2">
    <source>
        <dbReference type="Proteomes" id="UP000266861"/>
    </source>
</evidence>
<organism evidence="1 2">
    <name type="scientific">Diversispora epigaea</name>
    <dbReference type="NCBI Taxonomy" id="1348612"/>
    <lineage>
        <taxon>Eukaryota</taxon>
        <taxon>Fungi</taxon>
        <taxon>Fungi incertae sedis</taxon>
        <taxon>Mucoromycota</taxon>
        <taxon>Glomeromycotina</taxon>
        <taxon>Glomeromycetes</taxon>
        <taxon>Diversisporales</taxon>
        <taxon>Diversisporaceae</taxon>
        <taxon>Diversispora</taxon>
    </lineage>
</organism>